<reference evidence="8" key="1">
    <citation type="submission" date="2021-07" db="EMBL/GenBank/DDBJ databases">
        <title>Neiella marina sp. nov., isolated from the intestinal content of sea cucumber Apostichopus japonicus.</title>
        <authorList>
            <person name="Bai X."/>
        </authorList>
    </citation>
    <scope>NUCLEOTIDE SEQUENCE</scope>
    <source>
        <strain evidence="8">126</strain>
    </source>
</reference>
<dbReference type="EMBL" id="JAHZSS010000002">
    <property type="protein sequence ID" value="MBW8189874.1"/>
    <property type="molecule type" value="Genomic_DNA"/>
</dbReference>
<feature type="transmembrane region" description="Helical" evidence="6">
    <location>
        <begin position="289"/>
        <end position="317"/>
    </location>
</feature>
<evidence type="ECO:0000313" key="9">
    <source>
        <dbReference type="Proteomes" id="UP001166251"/>
    </source>
</evidence>
<evidence type="ECO:0000256" key="5">
    <source>
        <dbReference type="ARBA" id="ARBA00023136"/>
    </source>
</evidence>
<feature type="transmembrane region" description="Helical" evidence="6">
    <location>
        <begin position="249"/>
        <end position="268"/>
    </location>
</feature>
<comment type="subcellular location">
    <subcellularLocation>
        <location evidence="1">Cell membrane</location>
        <topology evidence="1">Multi-pass membrane protein</topology>
    </subcellularLocation>
</comment>
<feature type="transmembrane region" description="Helical" evidence="6">
    <location>
        <begin position="39"/>
        <end position="69"/>
    </location>
</feature>
<accession>A0ABS7EC21</accession>
<protein>
    <submittedName>
        <fullName evidence="8">RDD family protein</fullName>
    </submittedName>
</protein>
<keyword evidence="3 6" id="KW-0812">Transmembrane</keyword>
<dbReference type="Proteomes" id="UP001166251">
    <property type="component" value="Unassembled WGS sequence"/>
</dbReference>
<comment type="caution">
    <text evidence="8">The sequence shown here is derived from an EMBL/GenBank/DDBJ whole genome shotgun (WGS) entry which is preliminary data.</text>
</comment>
<dbReference type="InterPro" id="IPR051791">
    <property type="entry name" value="Pra-immunoreactive"/>
</dbReference>
<evidence type="ECO:0000259" key="7">
    <source>
        <dbReference type="Pfam" id="PF06271"/>
    </source>
</evidence>
<evidence type="ECO:0000256" key="6">
    <source>
        <dbReference type="SAM" id="Phobius"/>
    </source>
</evidence>
<gene>
    <name evidence="8" type="ORF">K0504_02405</name>
</gene>
<evidence type="ECO:0000256" key="1">
    <source>
        <dbReference type="ARBA" id="ARBA00004651"/>
    </source>
</evidence>
<evidence type="ECO:0000256" key="4">
    <source>
        <dbReference type="ARBA" id="ARBA00022989"/>
    </source>
</evidence>
<name>A0ABS7EC21_9GAMM</name>
<organism evidence="8 9">
    <name type="scientific">Neiella holothuriorum</name>
    <dbReference type="NCBI Taxonomy" id="2870530"/>
    <lineage>
        <taxon>Bacteria</taxon>
        <taxon>Pseudomonadati</taxon>
        <taxon>Pseudomonadota</taxon>
        <taxon>Gammaproteobacteria</taxon>
        <taxon>Alteromonadales</taxon>
        <taxon>Echinimonadaceae</taxon>
        <taxon>Neiella</taxon>
    </lineage>
</organism>
<dbReference type="Pfam" id="PF06271">
    <property type="entry name" value="RDD"/>
    <property type="match status" value="1"/>
</dbReference>
<evidence type="ECO:0000256" key="3">
    <source>
        <dbReference type="ARBA" id="ARBA00022692"/>
    </source>
</evidence>
<keyword evidence="9" id="KW-1185">Reference proteome</keyword>
<dbReference type="RefSeq" id="WP_220102555.1">
    <property type="nucleotide sequence ID" value="NZ_JAHZSS010000002.1"/>
</dbReference>
<dbReference type="PANTHER" id="PTHR36115">
    <property type="entry name" value="PROLINE-RICH ANTIGEN HOMOLOG-RELATED"/>
    <property type="match status" value="1"/>
</dbReference>
<dbReference type="PANTHER" id="PTHR36115:SF6">
    <property type="entry name" value="PROLINE-RICH ANTIGEN HOMOLOG"/>
    <property type="match status" value="1"/>
</dbReference>
<keyword evidence="5 6" id="KW-0472">Membrane</keyword>
<keyword evidence="2" id="KW-1003">Cell membrane</keyword>
<evidence type="ECO:0000313" key="8">
    <source>
        <dbReference type="EMBL" id="MBW8189874.1"/>
    </source>
</evidence>
<dbReference type="InterPro" id="IPR010432">
    <property type="entry name" value="RDD"/>
</dbReference>
<evidence type="ECO:0000256" key="2">
    <source>
        <dbReference type="ARBA" id="ARBA00022475"/>
    </source>
</evidence>
<proteinExistence type="predicted"/>
<feature type="domain" description="RDD" evidence="7">
    <location>
        <begin position="252"/>
        <end position="329"/>
    </location>
</feature>
<keyword evidence="4 6" id="KW-1133">Transmembrane helix</keyword>
<feature type="transmembrane region" description="Helical" evidence="6">
    <location>
        <begin position="81"/>
        <end position="97"/>
    </location>
</feature>
<sequence length="353" mass="38834">MALSTADGSETRSKITPYAFRIAPQLLNLPLARPWRRGMAMLIDLCFIGAAATFLDAEWALPIFATLWLIKQSLHGFKKRFALVATLIVIVVLAILFDESEIAPSNQQMTDIATVVGHLPELIALEQCTDTACAQTQAVKLQQSLAQSELSPIVQYHMLKESLNESVLPASEIPAILGPEPEQTAAVETNQAQQLAAELDPQSVDADPQLVALDDDNDDEMSAIEIDDASNCAEAISPMALLRGTLKDLGLGFSWAILYFSILTSWFNGQTIGKRLMRIRVLRLDGQKLTMWGCFGRYGGYIAGLATGLLGFLQIYWDPNRQAIQDKISTTAVVYRSRKPITMPQTTPNDEQH</sequence>